<organism evidence="2 3">
    <name type="scientific">Leptospira weilii str. 2006001855</name>
    <dbReference type="NCBI Taxonomy" id="996804"/>
    <lineage>
        <taxon>Bacteria</taxon>
        <taxon>Pseudomonadati</taxon>
        <taxon>Spirochaetota</taxon>
        <taxon>Spirochaetia</taxon>
        <taxon>Leptospirales</taxon>
        <taxon>Leptospiraceae</taxon>
        <taxon>Leptospira</taxon>
    </lineage>
</organism>
<dbReference type="Proteomes" id="UP000012101">
    <property type="component" value="Unassembled WGS sequence"/>
</dbReference>
<accession>M6G767</accession>
<reference evidence="2 3" key="1">
    <citation type="submission" date="2013-01" db="EMBL/GenBank/DDBJ databases">
        <authorList>
            <person name="Harkins D.M."/>
            <person name="Durkin A.S."/>
            <person name="Brinkac L.M."/>
            <person name="Haft D.H."/>
            <person name="Selengut J.D."/>
            <person name="Sanka R."/>
            <person name="DePew J."/>
            <person name="Purushe J."/>
            <person name="Hospenthal D.R."/>
            <person name="Murray C.K."/>
            <person name="Pimentel G."/>
            <person name="Wasfy M."/>
            <person name="Vinetz J.M."/>
            <person name="Sutton G.G."/>
            <person name="Nierman W.C."/>
            <person name="Fouts D.E."/>
        </authorList>
    </citation>
    <scope>NUCLEOTIDE SEQUENCE [LARGE SCALE GENOMIC DNA]</scope>
    <source>
        <strain evidence="2 3">2006001855</strain>
    </source>
</reference>
<dbReference type="AlphaFoldDB" id="M6G767"/>
<keyword evidence="1" id="KW-0175">Coiled coil</keyword>
<feature type="coiled-coil region" evidence="1">
    <location>
        <begin position="3"/>
        <end position="33"/>
    </location>
</feature>
<comment type="caution">
    <text evidence="2">The sequence shown here is derived from an EMBL/GenBank/DDBJ whole genome shotgun (WGS) entry which is preliminary data.</text>
</comment>
<evidence type="ECO:0000256" key="1">
    <source>
        <dbReference type="SAM" id="Coils"/>
    </source>
</evidence>
<evidence type="ECO:0000313" key="2">
    <source>
        <dbReference type="EMBL" id="EMM74781.1"/>
    </source>
</evidence>
<proteinExistence type="predicted"/>
<evidence type="ECO:0000313" key="3">
    <source>
        <dbReference type="Proteomes" id="UP000012101"/>
    </source>
</evidence>
<name>M6G767_9LEPT</name>
<sequence>MEHSKIQKKRKELERKTDKLKEAVEYLKKHEDRRRIHLYERNCDLQKKKKRLYRRLQCPGGIDCKSKMIISQCVETGQSDTQFTERIIQKVESCYSSLKSKDQDLRKIQYVLEASEANFRNLKEFDLYCPDQKITRLFQAGKIPTDLYIKEYRRFSTNPAFRCRILDTLFCRDE</sequence>
<protein>
    <submittedName>
        <fullName evidence="2">Uncharacterized protein</fullName>
    </submittedName>
</protein>
<gene>
    <name evidence="2" type="ORF">LEP1GSC038_0793</name>
</gene>
<dbReference type="EMBL" id="AFJM02000002">
    <property type="protein sequence ID" value="EMM74781.1"/>
    <property type="molecule type" value="Genomic_DNA"/>
</dbReference>